<dbReference type="EMBL" id="CP053562">
    <property type="protein sequence ID" value="QPZ89441.1"/>
    <property type="molecule type" value="Genomic_DNA"/>
</dbReference>
<accession>A0ABX6YNP1</accession>
<sequence>MFDALVDILKAWGMSFSPMEDLITGPLSDLHSQIEAIANVDPLSPAVPAALGAKGLPDLSLYESQRHAHPEGE</sequence>
<reference evidence="1 2" key="1">
    <citation type="submission" date="2020-05" db="EMBL/GenBank/DDBJ databases">
        <title>Thioclava electrotropha strain Elox9 finished genome.</title>
        <authorList>
            <person name="Rowe A.R."/>
            <person name="Wilbanks E.G."/>
        </authorList>
    </citation>
    <scope>NUCLEOTIDE SEQUENCE [LARGE SCALE GENOMIC DNA]</scope>
    <source>
        <strain evidence="1 2">Elox9</strain>
    </source>
</reference>
<organism evidence="1 2">
    <name type="scientific">Thioclava electrotropha</name>
    <dbReference type="NCBI Taxonomy" id="1549850"/>
    <lineage>
        <taxon>Bacteria</taxon>
        <taxon>Pseudomonadati</taxon>
        <taxon>Pseudomonadota</taxon>
        <taxon>Alphaproteobacteria</taxon>
        <taxon>Rhodobacterales</taxon>
        <taxon>Paracoccaceae</taxon>
        <taxon>Thioclava</taxon>
    </lineage>
</organism>
<name>A0ABX6YNP1_9RHOB</name>
<evidence type="ECO:0000313" key="1">
    <source>
        <dbReference type="EMBL" id="QPZ89441.1"/>
    </source>
</evidence>
<protein>
    <submittedName>
        <fullName evidence="1">Uncharacterized protein</fullName>
    </submittedName>
</protein>
<evidence type="ECO:0000313" key="2">
    <source>
        <dbReference type="Proteomes" id="UP000192422"/>
    </source>
</evidence>
<dbReference type="Proteomes" id="UP000192422">
    <property type="component" value="Chromosome"/>
</dbReference>
<keyword evidence="2" id="KW-1185">Reference proteome</keyword>
<proteinExistence type="predicted"/>
<gene>
    <name evidence="1" type="ORF">AKL02_000175</name>
</gene>
<dbReference type="RefSeq" id="WP_133051935.1">
    <property type="nucleotide sequence ID" value="NZ_CP053562.1"/>
</dbReference>